<evidence type="ECO:0000313" key="3">
    <source>
        <dbReference type="EMBL" id="KAH0514206.1"/>
    </source>
</evidence>
<dbReference type="AlphaFoldDB" id="A0A8J6KXZ2"/>
<dbReference type="GO" id="GO:0008234">
    <property type="term" value="F:cysteine-type peptidase activity"/>
    <property type="evidence" value="ECO:0007669"/>
    <property type="project" value="InterPro"/>
</dbReference>
<dbReference type="EMBL" id="JAATJU010021265">
    <property type="protein sequence ID" value="KAH0514206.1"/>
    <property type="molecule type" value="Genomic_DNA"/>
</dbReference>
<gene>
    <name evidence="3" type="ORF">LTLLF_136530</name>
</gene>
<evidence type="ECO:0000256" key="1">
    <source>
        <dbReference type="SAM" id="MobiDB-lite"/>
    </source>
</evidence>
<dbReference type="GO" id="GO:0006508">
    <property type="term" value="P:proteolysis"/>
    <property type="evidence" value="ECO:0007669"/>
    <property type="project" value="InterPro"/>
</dbReference>
<feature type="compositionally biased region" description="Low complexity" evidence="1">
    <location>
        <begin position="60"/>
        <end position="73"/>
    </location>
</feature>
<accession>A0A8J6KXZ2</accession>
<name>A0A8J6KXZ2_MICOH</name>
<dbReference type="Gene3D" id="3.90.70.10">
    <property type="entry name" value="Cysteine proteinases"/>
    <property type="match status" value="1"/>
</dbReference>
<evidence type="ECO:0000259" key="2">
    <source>
        <dbReference type="Pfam" id="PF00112"/>
    </source>
</evidence>
<reference evidence="3" key="1">
    <citation type="submission" date="2020-03" db="EMBL/GenBank/DDBJ databases">
        <title>Studies in the Genomics of Life Span.</title>
        <authorList>
            <person name="Glass D."/>
        </authorList>
    </citation>
    <scope>NUCLEOTIDE SEQUENCE</scope>
    <source>
        <strain evidence="3">LTLLF</strain>
        <tissue evidence="3">Muscle</tissue>
    </source>
</reference>
<proteinExistence type="predicted"/>
<comment type="caution">
    <text evidence="3">The sequence shown here is derived from an EMBL/GenBank/DDBJ whole genome shotgun (WGS) entry which is preliminary data.</text>
</comment>
<feature type="region of interest" description="Disordered" evidence="1">
    <location>
        <begin position="1"/>
        <end position="21"/>
    </location>
</feature>
<organism evidence="3 4">
    <name type="scientific">Microtus ochrogaster</name>
    <name type="common">Prairie vole</name>
    <dbReference type="NCBI Taxonomy" id="79684"/>
    <lineage>
        <taxon>Eukaryota</taxon>
        <taxon>Metazoa</taxon>
        <taxon>Chordata</taxon>
        <taxon>Craniata</taxon>
        <taxon>Vertebrata</taxon>
        <taxon>Euteleostomi</taxon>
        <taxon>Mammalia</taxon>
        <taxon>Eutheria</taxon>
        <taxon>Euarchontoglires</taxon>
        <taxon>Glires</taxon>
        <taxon>Rodentia</taxon>
        <taxon>Myomorpha</taxon>
        <taxon>Muroidea</taxon>
        <taxon>Cricetidae</taxon>
        <taxon>Arvicolinae</taxon>
        <taxon>Microtus</taxon>
    </lineage>
</organism>
<feature type="domain" description="Peptidase C1A papain C-terminal" evidence="2">
    <location>
        <begin position="68"/>
        <end position="192"/>
    </location>
</feature>
<sequence>MLMVRHGPDLLQPLRGDPQAQLGRRTYPQLHRTSPRAGAGEMWTVSTMSASPGISASHSTVAPAGPTVAAAPGQTHQHQEERHVALPLLSVQDFIDCGNDLPVCDPHMPVSMASPMRPATTLTSVGSAPNSECHPTQNYTLWRVGDYGSLSGREKMTAETYTNGPIGCGIMATEKTVNYYTGGIYAEQHQDQTSSSP</sequence>
<evidence type="ECO:0000313" key="4">
    <source>
        <dbReference type="Proteomes" id="UP000710432"/>
    </source>
</evidence>
<dbReference type="Proteomes" id="UP000710432">
    <property type="component" value="Unassembled WGS sequence"/>
</dbReference>
<feature type="compositionally biased region" description="Polar residues" evidence="1">
    <location>
        <begin position="50"/>
        <end position="59"/>
    </location>
</feature>
<dbReference type="Pfam" id="PF00112">
    <property type="entry name" value="Peptidase_C1"/>
    <property type="match status" value="1"/>
</dbReference>
<dbReference type="InterPro" id="IPR000668">
    <property type="entry name" value="Peptidase_C1A_C"/>
</dbReference>
<dbReference type="SUPFAM" id="SSF54001">
    <property type="entry name" value="Cysteine proteinases"/>
    <property type="match status" value="1"/>
</dbReference>
<protein>
    <submittedName>
        <fullName evidence="3">Cathepsin Z</fullName>
    </submittedName>
</protein>
<feature type="region of interest" description="Disordered" evidence="1">
    <location>
        <begin position="50"/>
        <end position="79"/>
    </location>
</feature>
<dbReference type="InterPro" id="IPR038765">
    <property type="entry name" value="Papain-like_cys_pep_sf"/>
</dbReference>